<dbReference type="GO" id="GO:0015074">
    <property type="term" value="P:DNA integration"/>
    <property type="evidence" value="ECO:0007669"/>
    <property type="project" value="InterPro"/>
</dbReference>
<dbReference type="Pfam" id="PF00589">
    <property type="entry name" value="Phage_integrase"/>
    <property type="match status" value="1"/>
</dbReference>
<dbReference type="RefSeq" id="WP_016106270.1">
    <property type="nucleotide sequence ID" value="NZ_FMAK01000052.1"/>
</dbReference>
<dbReference type="PROSITE" id="PS51900">
    <property type="entry name" value="CB"/>
    <property type="match status" value="1"/>
</dbReference>
<dbReference type="EMBL" id="FMAK01000052">
    <property type="protein sequence ID" value="SCB70443.1"/>
    <property type="molecule type" value="Genomic_DNA"/>
</dbReference>
<dbReference type="PANTHER" id="PTHR30349">
    <property type="entry name" value="PHAGE INTEGRASE-RELATED"/>
    <property type="match status" value="1"/>
</dbReference>
<dbReference type="InterPro" id="IPR044068">
    <property type="entry name" value="CB"/>
</dbReference>
<feature type="domain" description="Tyr recombinase" evidence="5">
    <location>
        <begin position="139"/>
        <end position="329"/>
    </location>
</feature>
<reference evidence="7 8" key="1">
    <citation type="submission" date="2016-08" db="EMBL/GenBank/DDBJ databases">
        <authorList>
            <person name="Seilhamer J.J."/>
        </authorList>
    </citation>
    <scope>NUCLEOTIDE SEQUENCE [LARGE SCALE GENOMIC DNA]</scope>
    <source>
        <strain evidence="7 8">SDA_GO95</strain>
    </source>
</reference>
<dbReference type="InterPro" id="IPR050090">
    <property type="entry name" value="Tyrosine_recombinase_XerCD"/>
</dbReference>
<dbReference type="InterPro" id="IPR002104">
    <property type="entry name" value="Integrase_catalytic"/>
</dbReference>
<dbReference type="Gene3D" id="1.10.443.10">
    <property type="entry name" value="Intergrase catalytic core"/>
    <property type="match status" value="1"/>
</dbReference>
<keyword evidence="2 4" id="KW-0238">DNA-binding</keyword>
<dbReference type="Proteomes" id="UP000195696">
    <property type="component" value="Unassembled WGS sequence"/>
</dbReference>
<evidence type="ECO:0000256" key="1">
    <source>
        <dbReference type="ARBA" id="ARBA00008857"/>
    </source>
</evidence>
<dbReference type="InterPro" id="IPR013762">
    <property type="entry name" value="Integrase-like_cat_sf"/>
</dbReference>
<proteinExistence type="inferred from homology"/>
<keyword evidence="3" id="KW-0233">DNA recombination</keyword>
<dbReference type="GO" id="GO:0006310">
    <property type="term" value="P:DNA recombination"/>
    <property type="evidence" value="ECO:0007669"/>
    <property type="project" value="UniProtKB-KW"/>
</dbReference>
<evidence type="ECO:0000313" key="7">
    <source>
        <dbReference type="EMBL" id="SCB70443.1"/>
    </source>
</evidence>
<dbReference type="InterPro" id="IPR011010">
    <property type="entry name" value="DNA_brk_join_enz"/>
</dbReference>
<evidence type="ECO:0000256" key="3">
    <source>
        <dbReference type="ARBA" id="ARBA00023172"/>
    </source>
</evidence>
<dbReference type="SUPFAM" id="SSF56349">
    <property type="entry name" value="DNA breaking-rejoining enzymes"/>
    <property type="match status" value="1"/>
</dbReference>
<name>A0A1G4ENS7_BACMY</name>
<protein>
    <submittedName>
        <fullName evidence="7">Integrase/recombinase</fullName>
    </submittedName>
</protein>
<comment type="similarity">
    <text evidence="1">Belongs to the 'phage' integrase family.</text>
</comment>
<dbReference type="PANTHER" id="PTHR30349:SF41">
    <property type="entry name" value="INTEGRASE_RECOMBINASE PROTEIN MJ0367-RELATED"/>
    <property type="match status" value="1"/>
</dbReference>
<evidence type="ECO:0000259" key="5">
    <source>
        <dbReference type="PROSITE" id="PS51898"/>
    </source>
</evidence>
<evidence type="ECO:0000259" key="6">
    <source>
        <dbReference type="PROSITE" id="PS51900"/>
    </source>
</evidence>
<evidence type="ECO:0000256" key="4">
    <source>
        <dbReference type="PROSITE-ProRule" id="PRU01248"/>
    </source>
</evidence>
<dbReference type="AlphaFoldDB" id="A0A1G4ENS7"/>
<dbReference type="PROSITE" id="PS51898">
    <property type="entry name" value="TYR_RECOMBINASE"/>
    <property type="match status" value="1"/>
</dbReference>
<evidence type="ECO:0000256" key="2">
    <source>
        <dbReference type="ARBA" id="ARBA00023125"/>
    </source>
</evidence>
<accession>A0A1G4ENS7</accession>
<feature type="domain" description="Core-binding (CB)" evidence="6">
    <location>
        <begin position="40"/>
        <end position="119"/>
    </location>
</feature>
<dbReference type="CDD" id="cd00397">
    <property type="entry name" value="DNA_BRE_C"/>
    <property type="match status" value="1"/>
</dbReference>
<gene>
    <name evidence="7" type="ORF">BWGO95_04613</name>
</gene>
<organism evidence="7 8">
    <name type="scientific">Bacillus mycoides</name>
    <dbReference type="NCBI Taxonomy" id="1405"/>
    <lineage>
        <taxon>Bacteria</taxon>
        <taxon>Bacillati</taxon>
        <taxon>Bacillota</taxon>
        <taxon>Bacilli</taxon>
        <taxon>Bacillales</taxon>
        <taxon>Bacillaceae</taxon>
        <taxon>Bacillus</taxon>
        <taxon>Bacillus cereus group</taxon>
    </lineage>
</organism>
<dbReference type="InterPro" id="IPR010998">
    <property type="entry name" value="Integrase_recombinase_N"/>
</dbReference>
<sequence>MSKRRDSLMISEDLSNIFSDRLKSDPRKKETAESRYTFNLTIDKALDIVVRQMKATGLRERTINDYYLHVNHFTKITDTQYLEELNVNHIYEWLSSMNVSNQTKLTRLKCLKAFLGRCHDNGWIDINFWRNVKIKVDTPVKEGATDREINILLSVLDLTRFLDLRDATAILLMYQTGIRVGTLAQLEHKHVDLDAKVLSVDGGIIKNHESIYLPFDDALARLLDVLMKQNEIIRREYNVKNDYLFITKSGGSVLTSLTNNIISKRMTKHAKEYGLKNINPHAIRRGFAKNLLKKGANVALISKALGHSDISVTTRYLHLDKNEVAESLRNFL</sequence>
<dbReference type="Gene3D" id="1.10.150.130">
    <property type="match status" value="1"/>
</dbReference>
<evidence type="ECO:0000313" key="8">
    <source>
        <dbReference type="Proteomes" id="UP000195696"/>
    </source>
</evidence>
<dbReference type="GO" id="GO:0003677">
    <property type="term" value="F:DNA binding"/>
    <property type="evidence" value="ECO:0007669"/>
    <property type="project" value="UniProtKB-UniRule"/>
</dbReference>